<dbReference type="RefSeq" id="WP_108402387.1">
    <property type="nucleotide sequence ID" value="NZ_NESP01000001.1"/>
</dbReference>
<dbReference type="InterPro" id="IPR005590">
    <property type="entry name" value="DUF333"/>
</dbReference>
<comment type="caution">
    <text evidence="1">The sequence shown here is derived from an EMBL/GenBank/DDBJ whole genome shotgun (WGS) entry which is preliminary data.</text>
</comment>
<evidence type="ECO:0000313" key="1">
    <source>
        <dbReference type="EMBL" id="PUE59937.1"/>
    </source>
</evidence>
<organism evidence="1 2">
    <name type="scientific">Limnohabitans curvus</name>
    <dbReference type="NCBI Taxonomy" id="323423"/>
    <lineage>
        <taxon>Bacteria</taxon>
        <taxon>Pseudomonadati</taxon>
        <taxon>Pseudomonadota</taxon>
        <taxon>Betaproteobacteria</taxon>
        <taxon>Burkholderiales</taxon>
        <taxon>Comamonadaceae</taxon>
        <taxon>Limnohabitans</taxon>
    </lineage>
</organism>
<accession>A0A315G2F8</accession>
<proteinExistence type="predicted"/>
<dbReference type="Pfam" id="PF03891">
    <property type="entry name" value="DUF333"/>
    <property type="match status" value="1"/>
</dbReference>
<dbReference type="AlphaFoldDB" id="A0A315G2F8"/>
<dbReference type="PANTHER" id="PTHR38008:SF1">
    <property type="entry name" value="DUF333 DOMAIN-CONTAINING PROTEIN"/>
    <property type="match status" value="1"/>
</dbReference>
<reference evidence="1 2" key="1">
    <citation type="submission" date="2017-04" db="EMBL/GenBank/DDBJ databases">
        <title>Unexpected and diverse lifestyles within the genus Limnohabitans.</title>
        <authorList>
            <person name="Kasalicky V."/>
            <person name="Mehrshad M."/>
            <person name="Andrei S.-A."/>
            <person name="Salcher M."/>
            <person name="Kratochvilova H."/>
            <person name="Simek K."/>
            <person name="Ghai R."/>
        </authorList>
    </citation>
    <scope>NUCLEOTIDE SEQUENCE [LARGE SCALE GENOMIC DNA]</scope>
    <source>
        <strain evidence="1 2">MWH-C5</strain>
    </source>
</reference>
<evidence type="ECO:0000313" key="2">
    <source>
        <dbReference type="Proteomes" id="UP000251341"/>
    </source>
</evidence>
<dbReference type="EMBL" id="NESP01000001">
    <property type="protein sequence ID" value="PUE59937.1"/>
    <property type="molecule type" value="Genomic_DNA"/>
</dbReference>
<keyword evidence="2" id="KW-1185">Reference proteome</keyword>
<dbReference type="Proteomes" id="UP000251341">
    <property type="component" value="Unassembled WGS sequence"/>
</dbReference>
<gene>
    <name evidence="1" type="ORF">B9Z44_10325</name>
</gene>
<dbReference type="PANTHER" id="PTHR38008">
    <property type="entry name" value="HEMOLYSIN-RELATED"/>
    <property type="match status" value="1"/>
</dbReference>
<sequence>MHLPQIATLCAIALASCACSPSDKPHVPVAEMANPASVNCINAGGKLIIKRTPQGEFGMCQLPSGKVCEEWALFRGECS</sequence>
<name>A0A315G2F8_9BURK</name>
<evidence type="ECO:0008006" key="3">
    <source>
        <dbReference type="Google" id="ProtNLM"/>
    </source>
</evidence>
<protein>
    <recommendedName>
        <fullName evidence="3">Hemolysin</fullName>
    </recommendedName>
</protein>